<dbReference type="VEuPathDB" id="TrichDB:TRFO_40223"/>
<dbReference type="Proteomes" id="UP000179807">
    <property type="component" value="Unassembled WGS sequence"/>
</dbReference>
<dbReference type="SUPFAM" id="SSF56112">
    <property type="entry name" value="Protein kinase-like (PK-like)"/>
    <property type="match status" value="1"/>
</dbReference>
<comment type="caution">
    <text evidence="4">The sequence shown here is derived from an EMBL/GenBank/DDBJ whole genome shotgun (WGS) entry which is preliminary data.</text>
</comment>
<dbReference type="AlphaFoldDB" id="A0A1J4J764"/>
<dbReference type="InterPro" id="IPR011009">
    <property type="entry name" value="Kinase-like_dom_sf"/>
</dbReference>
<evidence type="ECO:0000313" key="5">
    <source>
        <dbReference type="Proteomes" id="UP000179807"/>
    </source>
</evidence>
<organism evidence="4 5">
    <name type="scientific">Tritrichomonas foetus</name>
    <dbReference type="NCBI Taxonomy" id="1144522"/>
    <lineage>
        <taxon>Eukaryota</taxon>
        <taxon>Metamonada</taxon>
        <taxon>Parabasalia</taxon>
        <taxon>Tritrichomonadida</taxon>
        <taxon>Tritrichomonadidae</taxon>
        <taxon>Tritrichomonas</taxon>
    </lineage>
</organism>
<evidence type="ECO:0000256" key="2">
    <source>
        <dbReference type="ARBA" id="ARBA00022840"/>
    </source>
</evidence>
<dbReference type="GO" id="GO:0005634">
    <property type="term" value="C:nucleus"/>
    <property type="evidence" value="ECO:0007669"/>
    <property type="project" value="TreeGrafter"/>
</dbReference>
<dbReference type="PROSITE" id="PS50011">
    <property type="entry name" value="PROTEIN_KINASE_DOM"/>
    <property type="match status" value="1"/>
</dbReference>
<evidence type="ECO:0000259" key="3">
    <source>
        <dbReference type="PROSITE" id="PS50011"/>
    </source>
</evidence>
<evidence type="ECO:0000313" key="4">
    <source>
        <dbReference type="EMBL" id="OHS93491.1"/>
    </source>
</evidence>
<dbReference type="Gene3D" id="3.30.200.20">
    <property type="entry name" value="Phosphorylase Kinase, domain 1"/>
    <property type="match status" value="1"/>
</dbReference>
<dbReference type="GO" id="GO:0004674">
    <property type="term" value="F:protein serine/threonine kinase activity"/>
    <property type="evidence" value="ECO:0007669"/>
    <property type="project" value="TreeGrafter"/>
</dbReference>
<dbReference type="Gene3D" id="1.10.510.10">
    <property type="entry name" value="Transferase(Phosphotransferase) domain 1"/>
    <property type="match status" value="1"/>
</dbReference>
<accession>A0A1J4J764</accession>
<keyword evidence="4" id="KW-0418">Kinase</keyword>
<keyword evidence="1" id="KW-0547">Nucleotide-binding</keyword>
<dbReference type="EMBL" id="MLAK01001396">
    <property type="protein sequence ID" value="OHS93491.1"/>
    <property type="molecule type" value="Genomic_DNA"/>
</dbReference>
<dbReference type="OrthoDB" id="1732493at2759"/>
<gene>
    <name evidence="4" type="primary">CDK2</name>
    <name evidence="4" type="ORF">TRFO_40223</name>
</gene>
<keyword evidence="4" id="KW-0808">Transferase</keyword>
<dbReference type="GeneID" id="94847776"/>
<dbReference type="FunFam" id="1.10.510.10:FF:000611">
    <property type="entry name" value="CMGC family protein kinase"/>
    <property type="match status" value="1"/>
</dbReference>
<keyword evidence="5" id="KW-1185">Reference proteome</keyword>
<dbReference type="InterPro" id="IPR000719">
    <property type="entry name" value="Prot_kinase_dom"/>
</dbReference>
<dbReference type="GO" id="GO:0005524">
    <property type="term" value="F:ATP binding"/>
    <property type="evidence" value="ECO:0007669"/>
    <property type="project" value="UniProtKB-KW"/>
</dbReference>
<sequence>MAESSDNYTNLVLMCEGNNRIFRAIDKRTGEKVVIKQMSTKTEYNGFPSGIIREITALKSLNHPNIVQLREVYFTEDNYLRLIFELMAADLRFYLTKVKSIPLMLAKSYSYQLLCSVAYLHRKGIIHRGIVPHNILIDTKGFLKLAGFSLSRPFSIPESMITPEVTYTFYRAPEALLDPTNYGTAADVWSVACVIGEMVSGKILFPGDSPIDQMMRVFNVIGTPTEEVWPGYSQLPNYIDTLPVVMKTDLASFFGINDDNFLDLMGQMLTHDPSKRITAIEALDHPFFESIPQQLIDICSPI</sequence>
<dbReference type="InterPro" id="IPR050108">
    <property type="entry name" value="CDK"/>
</dbReference>
<reference evidence="4" key="1">
    <citation type="submission" date="2016-10" db="EMBL/GenBank/DDBJ databases">
        <authorList>
            <person name="Benchimol M."/>
            <person name="Almeida L.G."/>
            <person name="Vasconcelos A.T."/>
            <person name="Perreira-Neves A."/>
            <person name="Rosa I.A."/>
            <person name="Tasca T."/>
            <person name="Bogo M.R."/>
            <person name="de Souza W."/>
        </authorList>
    </citation>
    <scope>NUCLEOTIDE SEQUENCE [LARGE SCALE GENOMIC DNA]</scope>
    <source>
        <strain evidence="4">K</strain>
    </source>
</reference>
<dbReference type="Pfam" id="PF00069">
    <property type="entry name" value="Pkinase"/>
    <property type="match status" value="1"/>
</dbReference>
<evidence type="ECO:0000256" key="1">
    <source>
        <dbReference type="ARBA" id="ARBA00022741"/>
    </source>
</evidence>
<keyword evidence="2" id="KW-0067">ATP-binding</keyword>
<feature type="domain" description="Protein kinase" evidence="3">
    <location>
        <begin position="8"/>
        <end position="288"/>
    </location>
</feature>
<protein>
    <submittedName>
        <fullName evidence="4">Cyclin-dependent kinase 2</fullName>
    </submittedName>
</protein>
<dbReference type="RefSeq" id="XP_068346628.1">
    <property type="nucleotide sequence ID" value="XM_068513072.1"/>
</dbReference>
<dbReference type="PANTHER" id="PTHR24056">
    <property type="entry name" value="CELL DIVISION PROTEIN KINASE"/>
    <property type="match status" value="1"/>
</dbReference>
<name>A0A1J4J764_9EUKA</name>
<proteinExistence type="predicted"/>